<evidence type="ECO:0000256" key="5">
    <source>
        <dbReference type="ARBA" id="ARBA00022723"/>
    </source>
</evidence>
<comment type="function">
    <text evidence="1">Could be a 3Fe-4S cluster-containing protein.</text>
</comment>
<gene>
    <name evidence="11" type="ORF">NCTC13354_00366</name>
</gene>
<dbReference type="InterPro" id="IPR007859">
    <property type="entry name" value="ETF-QO/FixX_C"/>
</dbReference>
<accession>A0A448PCQ7</accession>
<evidence type="ECO:0000256" key="3">
    <source>
        <dbReference type="ARBA" id="ARBA00020378"/>
    </source>
</evidence>
<evidence type="ECO:0000256" key="8">
    <source>
        <dbReference type="ARBA" id="ARBA00023014"/>
    </source>
</evidence>
<dbReference type="KEGG" id="tbw:NCTC13354_00366"/>
<feature type="domain" description="ETF-QO/FixX C-terminal" evidence="10">
    <location>
        <begin position="18"/>
        <end position="93"/>
    </location>
</feature>
<keyword evidence="6" id="KW-0249">Electron transport</keyword>
<protein>
    <recommendedName>
        <fullName evidence="3">Ferredoxin-like protein</fullName>
    </recommendedName>
</protein>
<comment type="similarity">
    <text evidence="2">To ferredoxins from P.putida and C.tartarivorum, ferredoxin I from A.vinelandii, ferredoxin II from D.desulfuricans.</text>
</comment>
<dbReference type="Gene3D" id="3.30.70.20">
    <property type="match status" value="1"/>
</dbReference>
<evidence type="ECO:0000256" key="2">
    <source>
        <dbReference type="ARBA" id="ARBA00009192"/>
    </source>
</evidence>
<dbReference type="PIRSF" id="PIRSF036548">
    <property type="entry name" value="Fdx_FixX"/>
    <property type="match status" value="1"/>
</dbReference>
<evidence type="ECO:0000313" key="11">
    <source>
        <dbReference type="EMBL" id="VEI12677.1"/>
    </source>
</evidence>
<dbReference type="PANTHER" id="PTHR43082:SF3">
    <property type="entry name" value="FERREDOXIN-LIKE PROTEIN YDIT"/>
    <property type="match status" value="1"/>
</dbReference>
<organism evidence="11 12">
    <name type="scientific">Trueperella bialowiezensis</name>
    <dbReference type="NCBI Taxonomy" id="312285"/>
    <lineage>
        <taxon>Bacteria</taxon>
        <taxon>Bacillati</taxon>
        <taxon>Actinomycetota</taxon>
        <taxon>Actinomycetes</taxon>
        <taxon>Actinomycetales</taxon>
        <taxon>Actinomycetaceae</taxon>
        <taxon>Trueperella</taxon>
    </lineage>
</organism>
<dbReference type="EMBL" id="LR134476">
    <property type="protein sequence ID" value="VEI12677.1"/>
    <property type="molecule type" value="Genomic_DNA"/>
</dbReference>
<evidence type="ECO:0000313" key="12">
    <source>
        <dbReference type="Proteomes" id="UP000269542"/>
    </source>
</evidence>
<dbReference type="Pfam" id="PF05187">
    <property type="entry name" value="Fer4_ETF_QO"/>
    <property type="match status" value="1"/>
</dbReference>
<evidence type="ECO:0000256" key="4">
    <source>
        <dbReference type="ARBA" id="ARBA00022448"/>
    </source>
</evidence>
<sequence>MSFNLGSVNERLSKNVFHTDSQPHISIDQERARATGSGKRLVAVCPAHVYSENDDGTIAIETAACLECGTCLVVADPGVLTWHYPAGAMGVQFREG</sequence>
<dbReference type="RefSeq" id="WP_126415862.1">
    <property type="nucleotide sequence ID" value="NZ_LR134476.1"/>
</dbReference>
<keyword evidence="5" id="KW-0479">Metal-binding</keyword>
<proteinExistence type="predicted"/>
<name>A0A448PCQ7_9ACTO</name>
<reference evidence="11 12" key="1">
    <citation type="submission" date="2018-12" db="EMBL/GenBank/DDBJ databases">
        <authorList>
            <consortium name="Pathogen Informatics"/>
        </authorList>
    </citation>
    <scope>NUCLEOTIDE SEQUENCE [LARGE SCALE GENOMIC DNA]</scope>
    <source>
        <strain evidence="11 12">NCTC13354</strain>
    </source>
</reference>
<dbReference type="AlphaFoldDB" id="A0A448PCQ7"/>
<evidence type="ECO:0000259" key="10">
    <source>
        <dbReference type="Pfam" id="PF05187"/>
    </source>
</evidence>
<dbReference type="PANTHER" id="PTHR43082">
    <property type="entry name" value="FERREDOXIN-LIKE"/>
    <property type="match status" value="1"/>
</dbReference>
<dbReference type="SUPFAM" id="SSF54862">
    <property type="entry name" value="4Fe-4S ferredoxins"/>
    <property type="match status" value="1"/>
</dbReference>
<dbReference type="OrthoDB" id="9800260at2"/>
<evidence type="ECO:0000256" key="9">
    <source>
        <dbReference type="ARBA" id="ARBA00023231"/>
    </source>
</evidence>
<evidence type="ECO:0000256" key="1">
    <source>
        <dbReference type="ARBA" id="ARBA00003208"/>
    </source>
</evidence>
<keyword evidence="9" id="KW-0535">Nitrogen fixation</keyword>
<keyword evidence="8" id="KW-0411">Iron-sulfur</keyword>
<evidence type="ECO:0000256" key="7">
    <source>
        <dbReference type="ARBA" id="ARBA00023004"/>
    </source>
</evidence>
<dbReference type="Proteomes" id="UP000269542">
    <property type="component" value="Chromosome"/>
</dbReference>
<dbReference type="InterPro" id="IPR012206">
    <property type="entry name" value="Fd_FixX"/>
</dbReference>
<dbReference type="GO" id="GO:0005506">
    <property type="term" value="F:iron ion binding"/>
    <property type="evidence" value="ECO:0007669"/>
    <property type="project" value="InterPro"/>
</dbReference>
<keyword evidence="4" id="KW-0813">Transport</keyword>
<dbReference type="GO" id="GO:0051536">
    <property type="term" value="F:iron-sulfur cluster binding"/>
    <property type="evidence" value="ECO:0007669"/>
    <property type="project" value="UniProtKB-KW"/>
</dbReference>
<keyword evidence="7" id="KW-0408">Iron</keyword>
<keyword evidence="12" id="KW-1185">Reference proteome</keyword>
<evidence type="ECO:0000256" key="6">
    <source>
        <dbReference type="ARBA" id="ARBA00022982"/>
    </source>
</evidence>